<dbReference type="RefSeq" id="WP_369384557.1">
    <property type="nucleotide sequence ID" value="NZ_BAUU01000016.1"/>
</dbReference>
<comment type="caution">
    <text evidence="1">The sequence shown here is derived from an EMBL/GenBank/DDBJ whole genome shotgun (WGS) entry which is preliminary data.</text>
</comment>
<name>W4QIG2_9BACI</name>
<dbReference type="Proteomes" id="UP000018895">
    <property type="component" value="Unassembled WGS sequence"/>
</dbReference>
<dbReference type="InterPro" id="IPR026952">
    <property type="entry name" value="WVELL"/>
</dbReference>
<accession>W4QIG2</accession>
<dbReference type="STRING" id="1236971.JCM9152_2580"/>
<organism evidence="1 2">
    <name type="scientific">Halalkalibacter hemicellulosilyticusJCM 9152</name>
    <dbReference type="NCBI Taxonomy" id="1236971"/>
    <lineage>
        <taxon>Bacteria</taxon>
        <taxon>Bacillati</taxon>
        <taxon>Bacillota</taxon>
        <taxon>Bacilli</taxon>
        <taxon>Bacillales</taxon>
        <taxon>Bacillaceae</taxon>
        <taxon>Halalkalibacter</taxon>
    </lineage>
</organism>
<proteinExistence type="predicted"/>
<dbReference type="EMBL" id="BAUU01000016">
    <property type="protein sequence ID" value="GAE31134.1"/>
    <property type="molecule type" value="Genomic_DNA"/>
</dbReference>
<keyword evidence="2" id="KW-1185">Reference proteome</keyword>
<reference evidence="1" key="1">
    <citation type="journal article" date="2014" name="Genome Announc.">
        <title>Draft Genome Sequences of Three Alkaliphilic Bacillus Strains, Bacillus wakoensis JCM 9140T, Bacillus akibai JCM 9157T, and Bacillus hemicellulosilyticus JCM 9152T.</title>
        <authorList>
            <person name="Yuki M."/>
            <person name="Oshima K."/>
            <person name="Suda W."/>
            <person name="Oshida Y."/>
            <person name="Kitamura K."/>
            <person name="Iida T."/>
            <person name="Hattori M."/>
            <person name="Ohkuma M."/>
        </authorList>
    </citation>
    <scope>NUCLEOTIDE SEQUENCE [LARGE SCALE GENOMIC DNA]</scope>
    <source>
        <strain evidence="1">JCM 9152</strain>
    </source>
</reference>
<evidence type="ECO:0000313" key="1">
    <source>
        <dbReference type="EMBL" id="GAE31134.1"/>
    </source>
</evidence>
<dbReference type="AlphaFoldDB" id="W4QIG2"/>
<evidence type="ECO:0000313" key="2">
    <source>
        <dbReference type="Proteomes" id="UP000018895"/>
    </source>
</evidence>
<dbReference type="Pfam" id="PF14043">
    <property type="entry name" value="WVELL"/>
    <property type="match status" value="1"/>
</dbReference>
<gene>
    <name evidence="1" type="ORF">JCM9152_2580</name>
</gene>
<protein>
    <submittedName>
        <fullName evidence="1">Uncharacterized protein</fullName>
    </submittedName>
</protein>
<sequence length="52" mass="6207">MTRAKGGWSYKGQDMTEKVVTKWIAQYGPHLHHYKPKEKKFNHLNNEDPFPH</sequence>